<dbReference type="GO" id="GO:0005737">
    <property type="term" value="C:cytoplasm"/>
    <property type="evidence" value="ECO:0007669"/>
    <property type="project" value="UniProtKB-ARBA"/>
</dbReference>
<keyword evidence="2 5" id="KW-0689">Ribosomal protein</keyword>
<evidence type="ECO:0000256" key="5">
    <source>
        <dbReference type="HAMAP-Rule" id="MF_00294"/>
    </source>
</evidence>
<dbReference type="InterPro" id="IPR011332">
    <property type="entry name" value="Ribosomal_zn-bd"/>
</dbReference>
<evidence type="ECO:0000256" key="2">
    <source>
        <dbReference type="ARBA" id="ARBA00022980"/>
    </source>
</evidence>
<keyword evidence="3 5" id="KW-0687">Ribonucleoprotein</keyword>
<reference evidence="6 7" key="1">
    <citation type="journal article" date="2013" name="Genome Announc.">
        <title>Genome Sequence of Staphylococcus massiliensis Strain S46, Isolated from the Surface of Healthy Human Skin.</title>
        <authorList>
            <person name="Srivastav R."/>
            <person name="Singh A."/>
            <person name="Jangir P.K."/>
            <person name="Kumari C."/>
            <person name="Muduli S."/>
            <person name="Sharma R."/>
        </authorList>
    </citation>
    <scope>NUCLEOTIDE SEQUENCE [LARGE SCALE GENOMIC DNA]</scope>
    <source>
        <strain evidence="6 7">S46</strain>
    </source>
</reference>
<dbReference type="Gene3D" id="2.20.28.120">
    <property type="entry name" value="Ribosomal protein L33"/>
    <property type="match status" value="1"/>
</dbReference>
<dbReference type="InterPro" id="IPR001705">
    <property type="entry name" value="Ribosomal_bL33"/>
</dbReference>
<dbReference type="PROSITE" id="PS00582">
    <property type="entry name" value="RIBOSOMAL_L33"/>
    <property type="match status" value="1"/>
</dbReference>
<dbReference type="InterPro" id="IPR018264">
    <property type="entry name" value="Ribosomal_bL33_CS"/>
</dbReference>
<keyword evidence="7" id="KW-1185">Reference proteome</keyword>
<dbReference type="Proteomes" id="UP000009885">
    <property type="component" value="Unassembled WGS sequence"/>
</dbReference>
<sequence length="47" mass="5449">MKKVPINCEACGNRNYNVPKNKETSTRLTLKKYCPNCNQHTVHKESK</sequence>
<dbReference type="OrthoDB" id="9801333at2"/>
<dbReference type="GO" id="GO:1990904">
    <property type="term" value="C:ribonucleoprotein complex"/>
    <property type="evidence" value="ECO:0007669"/>
    <property type="project" value="UniProtKB-KW"/>
</dbReference>
<dbReference type="AlphaFoldDB" id="K9AXZ6"/>
<dbReference type="GO" id="GO:0006412">
    <property type="term" value="P:translation"/>
    <property type="evidence" value="ECO:0007669"/>
    <property type="project" value="UniProtKB-UniRule"/>
</dbReference>
<accession>K9AXZ6</accession>
<gene>
    <name evidence="5 6" type="primary">rpmG</name>
    <name evidence="6" type="ORF">C273_07532</name>
</gene>
<dbReference type="GO" id="GO:0003735">
    <property type="term" value="F:structural constituent of ribosome"/>
    <property type="evidence" value="ECO:0007669"/>
    <property type="project" value="InterPro"/>
</dbReference>
<dbReference type="EMBL" id="AMSQ01000011">
    <property type="protein sequence ID" value="EKU47407.1"/>
    <property type="molecule type" value="Genomic_DNA"/>
</dbReference>
<dbReference type="RefSeq" id="WP_009383837.1">
    <property type="nucleotide sequence ID" value="NZ_AMSQ01000011.1"/>
</dbReference>
<evidence type="ECO:0000256" key="1">
    <source>
        <dbReference type="ARBA" id="ARBA00007596"/>
    </source>
</evidence>
<dbReference type="SUPFAM" id="SSF57829">
    <property type="entry name" value="Zn-binding ribosomal proteins"/>
    <property type="match status" value="1"/>
</dbReference>
<proteinExistence type="inferred from homology"/>
<comment type="similarity">
    <text evidence="1 5">Belongs to the bacterial ribosomal protein bL33 family.</text>
</comment>
<organism evidence="6 7">
    <name type="scientific">Staphylococcus massiliensis S46</name>
    <dbReference type="NCBI Taxonomy" id="1229783"/>
    <lineage>
        <taxon>Bacteria</taxon>
        <taxon>Bacillati</taxon>
        <taxon>Bacillota</taxon>
        <taxon>Bacilli</taxon>
        <taxon>Bacillales</taxon>
        <taxon>Staphylococcaceae</taxon>
        <taxon>Staphylococcus</taxon>
    </lineage>
</organism>
<evidence type="ECO:0000256" key="4">
    <source>
        <dbReference type="ARBA" id="ARBA00035176"/>
    </source>
</evidence>
<comment type="caution">
    <text evidence="6">The sequence shown here is derived from an EMBL/GenBank/DDBJ whole genome shotgun (WGS) entry which is preliminary data.</text>
</comment>
<dbReference type="GO" id="GO:0005840">
    <property type="term" value="C:ribosome"/>
    <property type="evidence" value="ECO:0007669"/>
    <property type="project" value="UniProtKB-KW"/>
</dbReference>
<dbReference type="NCBIfam" id="NF001764">
    <property type="entry name" value="PRK00504.1"/>
    <property type="match status" value="1"/>
</dbReference>
<evidence type="ECO:0000313" key="6">
    <source>
        <dbReference type="EMBL" id="EKU47407.1"/>
    </source>
</evidence>
<dbReference type="InterPro" id="IPR038584">
    <property type="entry name" value="Ribosomal_bL33_sf"/>
</dbReference>
<dbReference type="NCBIfam" id="TIGR01023">
    <property type="entry name" value="rpmG_bact"/>
    <property type="match status" value="1"/>
</dbReference>
<dbReference type="STRING" id="1229783.C273_07532"/>
<dbReference type="Pfam" id="PF00471">
    <property type="entry name" value="Ribosomal_L33"/>
    <property type="match status" value="1"/>
</dbReference>
<evidence type="ECO:0000256" key="3">
    <source>
        <dbReference type="ARBA" id="ARBA00023274"/>
    </source>
</evidence>
<name>K9AXZ6_9STAP</name>
<dbReference type="HAMAP" id="MF_00294">
    <property type="entry name" value="Ribosomal_bL33"/>
    <property type="match status" value="1"/>
</dbReference>
<protein>
    <recommendedName>
        <fullName evidence="4 5">Large ribosomal subunit protein bL33</fullName>
    </recommendedName>
</protein>
<dbReference type="eggNOG" id="COG0267">
    <property type="taxonomic scope" value="Bacteria"/>
</dbReference>
<evidence type="ECO:0000313" key="7">
    <source>
        <dbReference type="Proteomes" id="UP000009885"/>
    </source>
</evidence>